<feature type="domain" description="N-acetyltransferase" evidence="1">
    <location>
        <begin position="15"/>
        <end position="178"/>
    </location>
</feature>
<dbReference type="CDD" id="cd04301">
    <property type="entry name" value="NAT_SF"/>
    <property type="match status" value="1"/>
</dbReference>
<proteinExistence type="predicted"/>
<dbReference type="PROSITE" id="PS51186">
    <property type="entry name" value="GNAT"/>
    <property type="match status" value="1"/>
</dbReference>
<name>A0A1F6DWD7_9BACT</name>
<dbReference type="GO" id="GO:0016747">
    <property type="term" value="F:acyltransferase activity, transferring groups other than amino-acyl groups"/>
    <property type="evidence" value="ECO:0007669"/>
    <property type="project" value="InterPro"/>
</dbReference>
<dbReference type="InterPro" id="IPR016181">
    <property type="entry name" value="Acyl_CoA_acyltransferase"/>
</dbReference>
<accession>A0A1F6DWD7</accession>
<organism evidence="2 3">
    <name type="scientific">Candidatus Kaiserbacteria bacterium RIFCSPHIGHO2_02_FULL_55_20</name>
    <dbReference type="NCBI Taxonomy" id="1798497"/>
    <lineage>
        <taxon>Bacteria</taxon>
        <taxon>Candidatus Kaiseribacteriota</taxon>
    </lineage>
</organism>
<dbReference type="Gene3D" id="3.40.630.30">
    <property type="match status" value="1"/>
</dbReference>
<dbReference type="AlphaFoldDB" id="A0A1F6DWD7"/>
<evidence type="ECO:0000259" key="1">
    <source>
        <dbReference type="PROSITE" id="PS51186"/>
    </source>
</evidence>
<reference evidence="2 3" key="1">
    <citation type="journal article" date="2016" name="Nat. Commun.">
        <title>Thousands of microbial genomes shed light on interconnected biogeochemical processes in an aquifer system.</title>
        <authorList>
            <person name="Anantharaman K."/>
            <person name="Brown C.T."/>
            <person name="Hug L.A."/>
            <person name="Sharon I."/>
            <person name="Castelle C.J."/>
            <person name="Probst A.J."/>
            <person name="Thomas B.C."/>
            <person name="Singh A."/>
            <person name="Wilkins M.J."/>
            <person name="Karaoz U."/>
            <person name="Brodie E.L."/>
            <person name="Williams K.H."/>
            <person name="Hubbard S.S."/>
            <person name="Banfield J.F."/>
        </authorList>
    </citation>
    <scope>NUCLEOTIDE SEQUENCE [LARGE SCALE GENOMIC DNA]</scope>
</reference>
<evidence type="ECO:0000313" key="3">
    <source>
        <dbReference type="Proteomes" id="UP000177652"/>
    </source>
</evidence>
<sequence>MNDDGLESSNKYAWEPVRPDDPRSLNDLFYLHTLAKEEYPSTFANPKVGKGQFTRMDRLEPTEGAMILRQNSQAIGCIKYETFGQGHKTLYVTFVYVLPDKRNASVIRSLLRTIRTVANDCSADSVAWSGTDETENMYKKIDKNAQSGLRRSLAHSRMKNQDPRAIAPDYVVYTHELNEENILSLFHQPNQEG</sequence>
<evidence type="ECO:0000313" key="2">
    <source>
        <dbReference type="EMBL" id="OGG65745.1"/>
    </source>
</evidence>
<dbReference type="SUPFAM" id="SSF55729">
    <property type="entry name" value="Acyl-CoA N-acyltransferases (Nat)"/>
    <property type="match status" value="1"/>
</dbReference>
<protein>
    <recommendedName>
        <fullName evidence="1">N-acetyltransferase domain-containing protein</fullName>
    </recommendedName>
</protein>
<dbReference type="EMBL" id="MFLK01000033">
    <property type="protein sequence ID" value="OGG65745.1"/>
    <property type="molecule type" value="Genomic_DNA"/>
</dbReference>
<gene>
    <name evidence="2" type="ORF">A3D71_03880</name>
</gene>
<comment type="caution">
    <text evidence="2">The sequence shown here is derived from an EMBL/GenBank/DDBJ whole genome shotgun (WGS) entry which is preliminary data.</text>
</comment>
<dbReference type="Pfam" id="PF00583">
    <property type="entry name" value="Acetyltransf_1"/>
    <property type="match status" value="1"/>
</dbReference>
<dbReference type="Proteomes" id="UP000177652">
    <property type="component" value="Unassembled WGS sequence"/>
</dbReference>
<dbReference type="InterPro" id="IPR000182">
    <property type="entry name" value="GNAT_dom"/>
</dbReference>
<dbReference type="STRING" id="1798497.A3D71_03880"/>